<accession>A0A426ZCP6</accession>
<dbReference type="AlphaFoldDB" id="A0A426ZCP6"/>
<proteinExistence type="predicted"/>
<protein>
    <submittedName>
        <fullName evidence="1">Uncharacterized protein</fullName>
    </submittedName>
</protein>
<organism evidence="1 2">
    <name type="scientific">Ensete ventricosum</name>
    <name type="common">Abyssinian banana</name>
    <name type="synonym">Musa ensete</name>
    <dbReference type="NCBI Taxonomy" id="4639"/>
    <lineage>
        <taxon>Eukaryota</taxon>
        <taxon>Viridiplantae</taxon>
        <taxon>Streptophyta</taxon>
        <taxon>Embryophyta</taxon>
        <taxon>Tracheophyta</taxon>
        <taxon>Spermatophyta</taxon>
        <taxon>Magnoliopsida</taxon>
        <taxon>Liliopsida</taxon>
        <taxon>Zingiberales</taxon>
        <taxon>Musaceae</taxon>
        <taxon>Ensete</taxon>
    </lineage>
</organism>
<reference evidence="1 2" key="1">
    <citation type="journal article" date="2014" name="Agronomy (Basel)">
        <title>A Draft Genome Sequence for Ensete ventricosum, the Drought-Tolerant Tree Against Hunger.</title>
        <authorList>
            <person name="Harrison J."/>
            <person name="Moore K.A."/>
            <person name="Paszkiewicz K."/>
            <person name="Jones T."/>
            <person name="Grant M."/>
            <person name="Ambacheew D."/>
            <person name="Muzemil S."/>
            <person name="Studholme D.J."/>
        </authorList>
    </citation>
    <scope>NUCLEOTIDE SEQUENCE [LARGE SCALE GENOMIC DNA]</scope>
</reference>
<gene>
    <name evidence="1" type="ORF">B296_00029635</name>
</gene>
<dbReference type="EMBL" id="AMZH03007281">
    <property type="protein sequence ID" value="RRT61712.1"/>
    <property type="molecule type" value="Genomic_DNA"/>
</dbReference>
<dbReference type="Proteomes" id="UP000287651">
    <property type="component" value="Unassembled WGS sequence"/>
</dbReference>
<comment type="caution">
    <text evidence="1">The sequence shown here is derived from an EMBL/GenBank/DDBJ whole genome shotgun (WGS) entry which is preliminary data.</text>
</comment>
<evidence type="ECO:0000313" key="1">
    <source>
        <dbReference type="EMBL" id="RRT61712.1"/>
    </source>
</evidence>
<name>A0A426ZCP6_ENSVE</name>
<sequence>MQTLGSLREAFKGDEGRERWQACSYRREEEEVVVTARGCGPVVGLAAQACDLHSRAAARWWQRLLDRAMGTGPAKANRLIQIGRPRDLQPLPRHLPRVVAVAR</sequence>
<evidence type="ECO:0000313" key="2">
    <source>
        <dbReference type="Proteomes" id="UP000287651"/>
    </source>
</evidence>